<dbReference type="AlphaFoldDB" id="A0A7I8WZ28"/>
<feature type="transmembrane region" description="Helical" evidence="2">
    <location>
        <begin position="161"/>
        <end position="184"/>
    </location>
</feature>
<feature type="transmembrane region" description="Helical" evidence="2">
    <location>
        <begin position="53"/>
        <end position="72"/>
    </location>
</feature>
<sequence>MKFLRTPVKVCILYLVTFSAAVTIPSYIGMLFTGPCTLLKRSLRNEQLTQRCVSIALANILPVSSIALYFLISWCRRTKKDLQTSSAKIVRFYNLADESDDDSDSESEFDSDDEFDVEYEPDDSDEESDDDSDESDDDEFDYDLDEDVQAHFHPVVLFLKAVLLILMGMLVLANSFVVLNAILIGS</sequence>
<evidence type="ECO:0000313" key="4">
    <source>
        <dbReference type="Proteomes" id="UP000659654"/>
    </source>
</evidence>
<dbReference type="Proteomes" id="UP000659654">
    <property type="component" value="Unassembled WGS sequence"/>
</dbReference>
<gene>
    <name evidence="3" type="ORF">BXYJ_LOCUS5373</name>
</gene>
<keyword evidence="2" id="KW-0472">Membrane</keyword>
<comment type="caution">
    <text evidence="3">The sequence shown here is derived from an EMBL/GenBank/DDBJ whole genome shotgun (WGS) entry which is preliminary data.</text>
</comment>
<proteinExistence type="predicted"/>
<feature type="region of interest" description="Disordered" evidence="1">
    <location>
        <begin position="97"/>
        <end position="140"/>
    </location>
</feature>
<feature type="transmembrane region" description="Helical" evidence="2">
    <location>
        <begin position="12"/>
        <end position="33"/>
    </location>
</feature>
<dbReference type="InterPro" id="IPR016024">
    <property type="entry name" value="ARM-type_fold"/>
</dbReference>
<evidence type="ECO:0000313" key="3">
    <source>
        <dbReference type="EMBL" id="CAD5217980.1"/>
    </source>
</evidence>
<keyword evidence="2" id="KW-1133">Transmembrane helix</keyword>
<protein>
    <submittedName>
        <fullName evidence="3">(pine wood nematode) hypothetical protein</fullName>
    </submittedName>
</protein>
<accession>A0A7I8WZ28</accession>
<evidence type="ECO:0000256" key="1">
    <source>
        <dbReference type="SAM" id="MobiDB-lite"/>
    </source>
</evidence>
<organism evidence="3 4">
    <name type="scientific">Bursaphelenchus xylophilus</name>
    <name type="common">Pinewood nematode worm</name>
    <name type="synonym">Aphelenchoides xylophilus</name>
    <dbReference type="NCBI Taxonomy" id="6326"/>
    <lineage>
        <taxon>Eukaryota</taxon>
        <taxon>Metazoa</taxon>
        <taxon>Ecdysozoa</taxon>
        <taxon>Nematoda</taxon>
        <taxon>Chromadorea</taxon>
        <taxon>Rhabditida</taxon>
        <taxon>Tylenchina</taxon>
        <taxon>Tylenchomorpha</taxon>
        <taxon>Aphelenchoidea</taxon>
        <taxon>Aphelenchoididae</taxon>
        <taxon>Bursaphelenchus</taxon>
    </lineage>
</organism>
<dbReference type="SUPFAM" id="SSF48371">
    <property type="entry name" value="ARM repeat"/>
    <property type="match status" value="1"/>
</dbReference>
<dbReference type="EMBL" id="CAJFDI010000002">
    <property type="protein sequence ID" value="CAD5217980.1"/>
    <property type="molecule type" value="Genomic_DNA"/>
</dbReference>
<dbReference type="EMBL" id="CAJFCV020000002">
    <property type="protein sequence ID" value="CAG9102278.1"/>
    <property type="molecule type" value="Genomic_DNA"/>
</dbReference>
<dbReference type="Proteomes" id="UP000582659">
    <property type="component" value="Unassembled WGS sequence"/>
</dbReference>
<reference evidence="3" key="1">
    <citation type="submission" date="2020-09" db="EMBL/GenBank/DDBJ databases">
        <authorList>
            <person name="Kikuchi T."/>
        </authorList>
    </citation>
    <scope>NUCLEOTIDE SEQUENCE</scope>
    <source>
        <strain evidence="3">Ka4C1</strain>
    </source>
</reference>
<evidence type="ECO:0000256" key="2">
    <source>
        <dbReference type="SAM" id="Phobius"/>
    </source>
</evidence>
<name>A0A7I8WZ28_BURXY</name>
<keyword evidence="2" id="KW-0812">Transmembrane</keyword>
<keyword evidence="4" id="KW-1185">Reference proteome</keyword>